<evidence type="ECO:0000313" key="4">
    <source>
        <dbReference type="Proteomes" id="UP001500967"/>
    </source>
</evidence>
<name>A0ABP3E5N5_9ACTN</name>
<sequence>MKVRFLAGALALTAVLAACGDSGDTAFGENDGGDATKTVRLVQQPWEDLIVENQIVSDILTKLGYAPSVQEVAVPLGAQALSTGKADAYLGNWWPSQESVFGTLIDAGSVEVTGTLLTGTRYAPGVPGDQASTLGVTSLADLDRHAADFKKEVLGIEPGTPGNQAILDAIKTDAYGLGDWTLTPSSTEAMLAEVTRRVAKNQPVVFLAWKPHWMVVKWDVTFLDDPQKVWPGAGEIRVLTRKGLGSDDPNLARFLSQITVDAETASQWIDAFGPQKKPAKDIASTWLGANKDVVTTWLDGVKTVDGKDGVAAVVGG</sequence>
<evidence type="ECO:0000313" key="3">
    <source>
        <dbReference type="EMBL" id="GAA0250504.1"/>
    </source>
</evidence>
<organism evidence="3 4">
    <name type="scientific">Cryptosporangium japonicum</name>
    <dbReference type="NCBI Taxonomy" id="80872"/>
    <lineage>
        <taxon>Bacteria</taxon>
        <taxon>Bacillati</taxon>
        <taxon>Actinomycetota</taxon>
        <taxon>Actinomycetes</taxon>
        <taxon>Cryptosporangiales</taxon>
        <taxon>Cryptosporangiaceae</taxon>
        <taxon>Cryptosporangium</taxon>
    </lineage>
</organism>
<keyword evidence="4" id="KW-1185">Reference proteome</keyword>
<accession>A0ABP3E5N5</accession>
<gene>
    <name evidence="3" type="primary">choX</name>
    <name evidence="3" type="ORF">GCM10009539_39590</name>
</gene>
<dbReference type="Gene3D" id="3.40.190.10">
    <property type="entry name" value="Periplasmic binding protein-like II"/>
    <property type="match status" value="1"/>
</dbReference>
<feature type="signal peptide" evidence="1">
    <location>
        <begin position="1"/>
        <end position="17"/>
    </location>
</feature>
<evidence type="ECO:0000259" key="2">
    <source>
        <dbReference type="Pfam" id="PF04069"/>
    </source>
</evidence>
<dbReference type="PROSITE" id="PS51257">
    <property type="entry name" value="PROKAR_LIPOPROTEIN"/>
    <property type="match status" value="1"/>
</dbReference>
<keyword evidence="1" id="KW-0732">Signal</keyword>
<protein>
    <submittedName>
        <fullName evidence="3">Choline ABC transporter substrate-binding protein</fullName>
    </submittedName>
</protein>
<evidence type="ECO:0000256" key="1">
    <source>
        <dbReference type="SAM" id="SignalP"/>
    </source>
</evidence>
<dbReference type="Pfam" id="PF04069">
    <property type="entry name" value="OpuAC"/>
    <property type="match status" value="1"/>
</dbReference>
<feature type="chain" id="PRO_5046022002" evidence="1">
    <location>
        <begin position="18"/>
        <end position="316"/>
    </location>
</feature>
<proteinExistence type="predicted"/>
<dbReference type="EMBL" id="BAAAGX010000016">
    <property type="protein sequence ID" value="GAA0250504.1"/>
    <property type="molecule type" value="Genomic_DNA"/>
</dbReference>
<feature type="domain" description="ABC-type glycine betaine transport system substrate-binding" evidence="2">
    <location>
        <begin position="37"/>
        <end position="287"/>
    </location>
</feature>
<dbReference type="Gene3D" id="3.40.190.100">
    <property type="entry name" value="Glycine betaine-binding periplasmic protein, domain 2"/>
    <property type="match status" value="1"/>
</dbReference>
<comment type="caution">
    <text evidence="3">The sequence shown here is derived from an EMBL/GenBank/DDBJ whole genome shotgun (WGS) entry which is preliminary data.</text>
</comment>
<dbReference type="RefSeq" id="WP_344650338.1">
    <property type="nucleotide sequence ID" value="NZ_BAAAGX010000016.1"/>
</dbReference>
<reference evidence="4" key="1">
    <citation type="journal article" date="2019" name="Int. J. Syst. Evol. Microbiol.">
        <title>The Global Catalogue of Microorganisms (GCM) 10K type strain sequencing project: providing services to taxonomists for standard genome sequencing and annotation.</title>
        <authorList>
            <consortium name="The Broad Institute Genomics Platform"/>
            <consortium name="The Broad Institute Genome Sequencing Center for Infectious Disease"/>
            <person name="Wu L."/>
            <person name="Ma J."/>
        </authorList>
    </citation>
    <scope>NUCLEOTIDE SEQUENCE [LARGE SCALE GENOMIC DNA]</scope>
    <source>
        <strain evidence="4">JCM 10425</strain>
    </source>
</reference>
<dbReference type="SUPFAM" id="SSF53850">
    <property type="entry name" value="Periplasmic binding protein-like II"/>
    <property type="match status" value="1"/>
</dbReference>
<dbReference type="InterPro" id="IPR007210">
    <property type="entry name" value="ABC_Gly_betaine_transp_sub-bd"/>
</dbReference>
<dbReference type="Proteomes" id="UP001500967">
    <property type="component" value="Unassembled WGS sequence"/>
</dbReference>